<dbReference type="EC" id="2.4.99.28" evidence="20"/>
<evidence type="ECO:0000259" key="23">
    <source>
        <dbReference type="Pfam" id="PF00905"/>
    </source>
</evidence>
<keyword evidence="18" id="KW-0961">Cell wall biogenesis/degradation</keyword>
<comment type="caution">
    <text evidence="25">The sequence shown here is derived from an EMBL/GenBank/DDBJ whole genome shotgun (WGS) entry which is preliminary data.</text>
</comment>
<dbReference type="SUPFAM" id="SSF53955">
    <property type="entry name" value="Lysozyme-like"/>
    <property type="match status" value="1"/>
</dbReference>
<dbReference type="Gene3D" id="1.10.3810.10">
    <property type="entry name" value="Biosynthetic peptidoglycan transglycosylase-like"/>
    <property type="match status" value="1"/>
</dbReference>
<evidence type="ECO:0000256" key="4">
    <source>
        <dbReference type="ARBA" id="ARBA00018638"/>
    </source>
</evidence>
<keyword evidence="6" id="KW-0645">Protease</keyword>
<feature type="compositionally biased region" description="Low complexity" evidence="22">
    <location>
        <begin position="703"/>
        <end position="730"/>
    </location>
</feature>
<evidence type="ECO:0000256" key="15">
    <source>
        <dbReference type="ARBA" id="ARBA00023136"/>
    </source>
</evidence>
<dbReference type="InterPro" id="IPR001264">
    <property type="entry name" value="Glyco_trans_51"/>
</dbReference>
<evidence type="ECO:0000256" key="5">
    <source>
        <dbReference type="ARBA" id="ARBA00022645"/>
    </source>
</evidence>
<proteinExistence type="predicted"/>
<evidence type="ECO:0000256" key="9">
    <source>
        <dbReference type="ARBA" id="ARBA00022692"/>
    </source>
</evidence>
<feature type="compositionally biased region" description="Low complexity" evidence="22">
    <location>
        <begin position="741"/>
        <end position="778"/>
    </location>
</feature>
<evidence type="ECO:0000256" key="1">
    <source>
        <dbReference type="ARBA" id="ARBA00002624"/>
    </source>
</evidence>
<keyword evidence="10" id="KW-0378">Hydrolase</keyword>
<dbReference type="EC" id="3.4.16.4" evidence="3"/>
<evidence type="ECO:0000256" key="8">
    <source>
        <dbReference type="ARBA" id="ARBA00022679"/>
    </source>
</evidence>
<keyword evidence="15" id="KW-0472">Membrane</keyword>
<sequence length="789" mass="86185">MSGNVKTKQTKTTKKNIKSKKKKKRFKFLKTILLLLFFIFILTSVAGAGFIFATVKSAPALDVNGTILNLDQPSELYDDKGNEIDTVITSQKRYVITMNEIPNNLANAFVSIEDERFYKHKGIDLKRIAGAFYNDIKSKIHKQNNIQGASTISQQLIKSRMFLNSSLQNRLSLKRKVQEAYLAMQLEKALTKKQILEAYMNTIFLGGQANGVEAAAKQYFSKDAKDLNLIQCAFIAGLAQSPSAYYPFSPNANKNHNIYLNRTRLVLFKMKENNYISNSEYQTALNDLNSNKLGFSASKISYKYNYEWFSLPAVNQVKRDLKSQYHYTDEEVDSLLRDGNLKIYTTMDTDLQNSVQNKLNNTDYLSWKSTTNKNGIVEPQASAAVYDYHTGEVKALVGGRGDQPPTSYNRAYSNNFLRSTGSSIKPLTVYAPAIDLKIATAGSTIDDSPLSSDLQSKYGSNGSPYNPTDDEAPTNASMTLKEALGKSSNLVAIKLEDKVGLVNGAAYAEKFGLSLNQTDKSSIAALALGEIHGTNTLTMAAAYGVFGNNGLYSTPRLYTKVVDKKGNVLLQSNYSTRKVISPQAAYVMYNLLGAPMSDYGTGYKARLELGDMPAGGKTGSASDYRNLWFCGLTPYYSAAVWVGNDDNSACGIYSPSVAGIWGQIMAIANKNKPIKDIAMPDGVSQIGNDVFIDGTEPSNLTPNDTATQEQNNTNNQNSNPNTPTVNTNKPPTLPQGNTNVPSNTNTGNTLPSNNNGNGNNTNTGGNSTPVNNNTGGNNTPPPNNEQGKH</sequence>
<protein>
    <recommendedName>
        <fullName evidence="4">Penicillin-binding protein 1A</fullName>
        <ecNumber evidence="20">2.4.99.28</ecNumber>
        <ecNumber evidence="3">3.4.16.4</ecNumber>
    </recommendedName>
</protein>
<comment type="function">
    <text evidence="1">Cell wall formation. Synthesis of cross-linked peptidoglycan from the lipid intermediates. The enzyme has a penicillin-insensitive transglycosylase N-terminal domain (formation of linear glycan strands) and a penicillin-sensitive transpeptidase C-terminal domain (cross-linking of the peptide subunits).</text>
</comment>
<dbReference type="Pfam" id="PF00905">
    <property type="entry name" value="Transpeptidase"/>
    <property type="match status" value="1"/>
</dbReference>
<organism evidence="25 26">
    <name type="scientific">Clostridium neuense</name>
    <dbReference type="NCBI Taxonomy" id="1728934"/>
    <lineage>
        <taxon>Bacteria</taxon>
        <taxon>Bacillati</taxon>
        <taxon>Bacillota</taxon>
        <taxon>Clostridia</taxon>
        <taxon>Eubacteriales</taxon>
        <taxon>Clostridiaceae</taxon>
        <taxon>Clostridium</taxon>
    </lineage>
</organism>
<keyword evidence="11" id="KW-0133">Cell shape</keyword>
<dbReference type="PANTHER" id="PTHR32282:SF27">
    <property type="entry name" value="PENICILLIN-BINDING PROTEIN 1A"/>
    <property type="match status" value="1"/>
</dbReference>
<dbReference type="PANTHER" id="PTHR32282">
    <property type="entry name" value="BINDING PROTEIN TRANSPEPTIDASE, PUTATIVE-RELATED"/>
    <property type="match status" value="1"/>
</dbReference>
<evidence type="ECO:0000256" key="21">
    <source>
        <dbReference type="ARBA" id="ARBA00049902"/>
    </source>
</evidence>
<dbReference type="Gene3D" id="3.40.710.10">
    <property type="entry name" value="DD-peptidase/beta-lactamase superfamily"/>
    <property type="match status" value="1"/>
</dbReference>
<name>A0ABW8TJT2_9CLOT</name>
<evidence type="ECO:0000256" key="11">
    <source>
        <dbReference type="ARBA" id="ARBA00022960"/>
    </source>
</evidence>
<accession>A0ABW8TJT2</accession>
<keyword evidence="8 25" id="KW-0808">Transferase</keyword>
<dbReference type="InterPro" id="IPR023346">
    <property type="entry name" value="Lysozyme-like_dom_sf"/>
</dbReference>
<dbReference type="InterPro" id="IPR012338">
    <property type="entry name" value="Beta-lactam/transpept-like"/>
</dbReference>
<keyword evidence="12" id="KW-0735">Signal-anchor</keyword>
<feature type="compositionally biased region" description="Polar residues" evidence="22">
    <location>
        <begin position="447"/>
        <end position="466"/>
    </location>
</feature>
<evidence type="ECO:0000313" key="26">
    <source>
        <dbReference type="Proteomes" id="UP001623592"/>
    </source>
</evidence>
<comment type="subcellular location">
    <subcellularLocation>
        <location evidence="2">Cell membrane</location>
        <topology evidence="2">Single-pass type II membrane protein</topology>
    </subcellularLocation>
</comment>
<evidence type="ECO:0000256" key="17">
    <source>
        <dbReference type="ARBA" id="ARBA00023268"/>
    </source>
</evidence>
<evidence type="ECO:0000256" key="7">
    <source>
        <dbReference type="ARBA" id="ARBA00022676"/>
    </source>
</evidence>
<dbReference type="SUPFAM" id="SSF56601">
    <property type="entry name" value="beta-lactamase/transpeptidase-like"/>
    <property type="match status" value="1"/>
</dbReference>
<feature type="domain" description="Glycosyl transferase family 51" evidence="24">
    <location>
        <begin position="81"/>
        <end position="270"/>
    </location>
</feature>
<feature type="region of interest" description="Disordered" evidence="22">
    <location>
        <begin position="688"/>
        <end position="789"/>
    </location>
</feature>
<evidence type="ECO:0000256" key="19">
    <source>
        <dbReference type="ARBA" id="ARBA00034000"/>
    </source>
</evidence>
<evidence type="ECO:0000256" key="10">
    <source>
        <dbReference type="ARBA" id="ARBA00022801"/>
    </source>
</evidence>
<evidence type="ECO:0000256" key="20">
    <source>
        <dbReference type="ARBA" id="ARBA00044770"/>
    </source>
</evidence>
<comment type="catalytic activity">
    <reaction evidence="19">
        <text>Preferential cleavage: (Ac)2-L-Lys-D-Ala-|-D-Ala. Also transpeptidation of peptidyl-alanyl moieties that are N-acyl substituents of D-alanine.</text>
        <dbReference type="EC" id="3.4.16.4"/>
    </reaction>
</comment>
<dbReference type="RefSeq" id="WP_406788401.1">
    <property type="nucleotide sequence ID" value="NZ_JBJIAA010000012.1"/>
</dbReference>
<comment type="catalytic activity">
    <reaction evidence="21">
        <text>[GlcNAc-(1-&gt;4)-Mur2Ac(oyl-L-Ala-gamma-D-Glu-L-Lys-D-Ala-D-Ala)](n)-di-trans,octa-cis-undecaprenyl diphosphate + beta-D-GlcNAc-(1-&gt;4)-Mur2Ac(oyl-L-Ala-gamma-D-Glu-L-Lys-D-Ala-D-Ala)-di-trans,octa-cis-undecaprenyl diphosphate = [GlcNAc-(1-&gt;4)-Mur2Ac(oyl-L-Ala-gamma-D-Glu-L-Lys-D-Ala-D-Ala)](n+1)-di-trans,octa-cis-undecaprenyl diphosphate + di-trans,octa-cis-undecaprenyl diphosphate + H(+)</text>
        <dbReference type="Rhea" id="RHEA:23708"/>
        <dbReference type="Rhea" id="RHEA-COMP:9602"/>
        <dbReference type="Rhea" id="RHEA-COMP:9603"/>
        <dbReference type="ChEBI" id="CHEBI:15378"/>
        <dbReference type="ChEBI" id="CHEBI:58405"/>
        <dbReference type="ChEBI" id="CHEBI:60033"/>
        <dbReference type="ChEBI" id="CHEBI:78435"/>
        <dbReference type="EC" id="2.4.99.28"/>
    </reaction>
</comment>
<dbReference type="Pfam" id="PF00912">
    <property type="entry name" value="Transgly"/>
    <property type="match status" value="1"/>
</dbReference>
<dbReference type="NCBIfam" id="TIGR02074">
    <property type="entry name" value="PBP_1a_fam"/>
    <property type="match status" value="1"/>
</dbReference>
<evidence type="ECO:0000256" key="13">
    <source>
        <dbReference type="ARBA" id="ARBA00022984"/>
    </source>
</evidence>
<keyword evidence="5" id="KW-0121">Carboxypeptidase</keyword>
<evidence type="ECO:0000256" key="6">
    <source>
        <dbReference type="ARBA" id="ARBA00022670"/>
    </source>
</evidence>
<reference evidence="25 26" key="1">
    <citation type="submission" date="2024-11" db="EMBL/GenBank/DDBJ databases">
        <authorList>
            <person name="Heng Y.C."/>
            <person name="Lim A.C.H."/>
            <person name="Lee J.K.Y."/>
            <person name="Kittelmann S."/>
        </authorList>
    </citation>
    <scope>NUCLEOTIDE SEQUENCE [LARGE SCALE GENOMIC DNA]</scope>
    <source>
        <strain evidence="25 26">WILCCON 0114</strain>
    </source>
</reference>
<feature type="region of interest" description="Disordered" evidence="22">
    <location>
        <begin position="447"/>
        <end position="474"/>
    </location>
</feature>
<keyword evidence="14" id="KW-1133">Transmembrane helix</keyword>
<evidence type="ECO:0000256" key="12">
    <source>
        <dbReference type="ARBA" id="ARBA00022968"/>
    </source>
</evidence>
<evidence type="ECO:0000256" key="2">
    <source>
        <dbReference type="ARBA" id="ARBA00004401"/>
    </source>
</evidence>
<dbReference type="GO" id="GO:0016757">
    <property type="term" value="F:glycosyltransferase activity"/>
    <property type="evidence" value="ECO:0007669"/>
    <property type="project" value="UniProtKB-KW"/>
</dbReference>
<evidence type="ECO:0000256" key="3">
    <source>
        <dbReference type="ARBA" id="ARBA00012448"/>
    </source>
</evidence>
<keyword evidence="26" id="KW-1185">Reference proteome</keyword>
<dbReference type="InterPro" id="IPR001460">
    <property type="entry name" value="PCN-bd_Tpept"/>
</dbReference>
<evidence type="ECO:0000256" key="22">
    <source>
        <dbReference type="SAM" id="MobiDB-lite"/>
    </source>
</evidence>
<evidence type="ECO:0000256" key="14">
    <source>
        <dbReference type="ARBA" id="ARBA00022989"/>
    </source>
</evidence>
<keyword evidence="13" id="KW-0573">Peptidoglycan synthesis</keyword>
<keyword evidence="17" id="KW-0511">Multifunctional enzyme</keyword>
<evidence type="ECO:0000256" key="18">
    <source>
        <dbReference type="ARBA" id="ARBA00023316"/>
    </source>
</evidence>
<dbReference type="Proteomes" id="UP001623592">
    <property type="component" value="Unassembled WGS sequence"/>
</dbReference>
<keyword evidence="16" id="KW-0046">Antibiotic resistance</keyword>
<dbReference type="EMBL" id="JBJIAA010000012">
    <property type="protein sequence ID" value="MFL0251750.1"/>
    <property type="molecule type" value="Genomic_DNA"/>
</dbReference>
<keyword evidence="9" id="KW-0812">Transmembrane</keyword>
<dbReference type="InterPro" id="IPR036950">
    <property type="entry name" value="PBP_transglycosylase"/>
</dbReference>
<evidence type="ECO:0000259" key="24">
    <source>
        <dbReference type="Pfam" id="PF00912"/>
    </source>
</evidence>
<evidence type="ECO:0000256" key="16">
    <source>
        <dbReference type="ARBA" id="ARBA00023251"/>
    </source>
</evidence>
<evidence type="ECO:0000313" key="25">
    <source>
        <dbReference type="EMBL" id="MFL0251750.1"/>
    </source>
</evidence>
<feature type="domain" description="Penicillin-binding protein transpeptidase" evidence="23">
    <location>
        <begin position="382"/>
        <end position="642"/>
    </location>
</feature>
<keyword evidence="7 25" id="KW-0328">Glycosyltransferase</keyword>
<dbReference type="InterPro" id="IPR050396">
    <property type="entry name" value="Glycosyltr_51/Transpeptidase"/>
</dbReference>
<gene>
    <name evidence="25" type="ORF">ACJDT4_15130</name>
</gene>